<dbReference type="AlphaFoldDB" id="A0A507CZM7"/>
<dbReference type="Gene3D" id="3.40.50.1010">
    <property type="entry name" value="5'-nuclease"/>
    <property type="match status" value="1"/>
</dbReference>
<evidence type="ECO:0000256" key="1">
    <source>
        <dbReference type="ARBA" id="ARBA00007398"/>
    </source>
</evidence>
<reference evidence="2 3" key="1">
    <citation type="journal article" date="2019" name="Sci. Rep.">
        <title>Comparative genomics of chytrid fungi reveal insights into the obligate biotrophic and pathogenic lifestyle of Synchytrium endobioticum.</title>
        <authorList>
            <person name="van de Vossenberg B.T.L.H."/>
            <person name="Warris S."/>
            <person name="Nguyen H.D.T."/>
            <person name="van Gent-Pelzer M.P.E."/>
            <person name="Joly D.L."/>
            <person name="van de Geest H.C."/>
            <person name="Bonants P.J.M."/>
            <person name="Smith D.S."/>
            <person name="Levesque C.A."/>
            <person name="van der Lee T.A.J."/>
        </authorList>
    </citation>
    <scope>NUCLEOTIDE SEQUENCE [LARGE SCALE GENOMIC DNA]</scope>
    <source>
        <strain evidence="2 3">LEV6574</strain>
    </source>
</reference>
<dbReference type="PANTHER" id="PTHR15665">
    <property type="entry name" value="ASTEROID PROTEIN"/>
    <property type="match status" value="1"/>
</dbReference>
<proteinExistence type="inferred from homology"/>
<dbReference type="InterPro" id="IPR026832">
    <property type="entry name" value="Asteroid"/>
</dbReference>
<dbReference type="VEuPathDB" id="FungiDB:SeMB42_g07708"/>
<gene>
    <name evidence="2" type="ORF">SeLEV6574_g04459</name>
</gene>
<name>A0A507CZM7_9FUNG</name>
<protein>
    <submittedName>
        <fullName evidence="2">Uncharacterized protein</fullName>
    </submittedName>
</protein>
<evidence type="ECO:0000313" key="2">
    <source>
        <dbReference type="EMBL" id="TPX44511.1"/>
    </source>
</evidence>
<sequence length="498" mass="55172">MGIPGLHSFIASHPAFATPYQFNSLSDRMVIDGNSLLHFITRSTVHHNYGRYNMLAHQLILSPASSSLTIFDGALPPSKKSVRLSRFLDRIRKVKSLVYDDNIVLGPLAMNVALDTLPSTTVAKLEADGLVAQIARREGSPILSFDSDYYIFKNVKYVPLDSVVPSSPSSFQGRLYTNDITRKVLNLPSANLLPAFAVLVGCDNVVDVLAFKSLSTHIPALGKGRTGNQTKSRITTISSVLARCGSHDSITALTRLVSTADCKDLVSVAKSYMDDVDCGEMNTQYASDHGNKRQYSPRLLEIITNRSFWADLSEGVTEYVRRGDRVSEELIELVPEVGLAPLPQAHIYIHTILEDGDRLEPTQLPLTHQPIITASIYLASRLCTETVEVIIVVGLYCLSHPIDTLKNTDYESRNQNTWNAIHIAAELQTVLESAYLVAEVLKLSLEFRKAHWQCFDGWILAAALTDDEYAQSLKSQLSDTEKMSLDIATRALEYRLKS</sequence>
<evidence type="ECO:0000313" key="3">
    <source>
        <dbReference type="Proteomes" id="UP000320475"/>
    </source>
</evidence>
<organism evidence="2 3">
    <name type="scientific">Synchytrium endobioticum</name>
    <dbReference type="NCBI Taxonomy" id="286115"/>
    <lineage>
        <taxon>Eukaryota</taxon>
        <taxon>Fungi</taxon>
        <taxon>Fungi incertae sedis</taxon>
        <taxon>Chytridiomycota</taxon>
        <taxon>Chytridiomycota incertae sedis</taxon>
        <taxon>Chytridiomycetes</taxon>
        <taxon>Synchytriales</taxon>
        <taxon>Synchytriaceae</taxon>
        <taxon>Synchytrium</taxon>
    </lineage>
</organism>
<accession>A0A507CZM7</accession>
<dbReference type="OrthoDB" id="2107847at2759"/>
<comment type="similarity">
    <text evidence="1">Belongs to the asteroid family.</text>
</comment>
<dbReference type="InterPro" id="IPR029060">
    <property type="entry name" value="PIN-like_dom_sf"/>
</dbReference>
<dbReference type="SUPFAM" id="SSF88723">
    <property type="entry name" value="PIN domain-like"/>
    <property type="match status" value="1"/>
</dbReference>
<comment type="caution">
    <text evidence="2">The sequence shown here is derived from an EMBL/GenBank/DDBJ whole genome shotgun (WGS) entry which is preliminary data.</text>
</comment>
<dbReference type="PANTHER" id="PTHR15665:SF1">
    <property type="entry name" value="PROTEIN ASTEROID HOMOLOG 1"/>
    <property type="match status" value="1"/>
</dbReference>
<dbReference type="EMBL" id="QEAM01000179">
    <property type="protein sequence ID" value="TPX44511.1"/>
    <property type="molecule type" value="Genomic_DNA"/>
</dbReference>
<dbReference type="Proteomes" id="UP000320475">
    <property type="component" value="Unassembled WGS sequence"/>
</dbReference>